<dbReference type="OrthoDB" id="33494at10239"/>
<keyword evidence="2" id="KW-1185">Reference proteome</keyword>
<dbReference type="RefSeq" id="YP_009099293.1">
    <property type="nucleotide sequence ID" value="NC_025424.1"/>
</dbReference>
<dbReference type="EMBL" id="KJ920400">
    <property type="protein sequence ID" value="AID50217.1"/>
    <property type="molecule type" value="Genomic_DNA"/>
</dbReference>
<sequence length="109" mass="12584">MLPEHVQRAELLEGKLREYMMNRKLLLSQCERAMNSGEFTAAQELKTLCDKQSSEAVAIESELMDLYMQKQKSDQQNRNKERNEVLKVAKHLEEVSGSSKIVEEIKKSV</sequence>
<dbReference type="Proteomes" id="UP000027384">
    <property type="component" value="Segment"/>
</dbReference>
<evidence type="ECO:0000313" key="2">
    <source>
        <dbReference type="Proteomes" id="UP000027384"/>
    </source>
</evidence>
<evidence type="ECO:0000313" key="1">
    <source>
        <dbReference type="EMBL" id="AID50217.1"/>
    </source>
</evidence>
<organism evidence="1 2">
    <name type="scientific">Bacillus phage Waukesha92</name>
    <dbReference type="NCBI Taxonomy" id="1510440"/>
    <lineage>
        <taxon>Viruses</taxon>
        <taxon>Duplodnaviria</taxon>
        <taxon>Heunggongvirae</taxon>
        <taxon>Uroviricota</taxon>
        <taxon>Caudoviricetes</taxon>
        <taxon>Waukeshavirus</taxon>
        <taxon>Waukeshavirus waukesha92</taxon>
    </lineage>
</organism>
<dbReference type="KEGG" id="vg:22109951"/>
<proteinExistence type="predicted"/>
<gene>
    <name evidence="1" type="ORF">Waukesha92_28</name>
</gene>
<name>A0A068EMD7_9CAUD</name>
<reference evidence="1 2" key="1">
    <citation type="submission" date="2014-07" db="EMBL/GenBank/DDBJ databases">
        <title>Complete genome sequence of Waukesha92.</title>
        <authorList>
            <person name="Sauder A.B."/>
            <person name="Alali E."/>
            <person name="Alhouri R."/>
            <person name="Carter B."/>
            <person name="Delgado-Fabre N."/>
            <person name="Donovan M."/>
            <person name="Heindel A."/>
            <person name="Murray T."/>
            <person name="Selesky A."/>
            <person name="Langouet C."/>
            <person name="Temple L."/>
        </authorList>
    </citation>
    <scope>NUCLEOTIDE SEQUENCE [LARGE SCALE GENOMIC DNA]</scope>
</reference>
<accession>A0A068EMD7</accession>
<dbReference type="GeneID" id="22109951"/>
<protein>
    <submittedName>
        <fullName evidence="1">Uncharacterized protein</fullName>
    </submittedName>
</protein>